<proteinExistence type="predicted"/>
<gene>
    <name evidence="3" type="ORF">EGO51_14565</name>
</gene>
<dbReference type="InterPro" id="IPR018723">
    <property type="entry name" value="DUF2254_membrane"/>
</dbReference>
<keyword evidence="2" id="KW-1133">Transmembrane helix</keyword>
<dbReference type="RefSeq" id="WP_151103856.1">
    <property type="nucleotide sequence ID" value="NZ_RQWK01000001.1"/>
</dbReference>
<dbReference type="EMBL" id="RQWK01000001">
    <property type="protein sequence ID" value="KAA9410976.1"/>
    <property type="molecule type" value="Genomic_DNA"/>
</dbReference>
<name>A0A5J5LMS6_HALHI</name>
<evidence type="ECO:0000313" key="3">
    <source>
        <dbReference type="EMBL" id="KAA9410976.1"/>
    </source>
</evidence>
<evidence type="ECO:0000313" key="4">
    <source>
        <dbReference type="Proteomes" id="UP000326244"/>
    </source>
</evidence>
<feature type="transmembrane region" description="Helical" evidence="2">
    <location>
        <begin position="50"/>
        <end position="74"/>
    </location>
</feature>
<evidence type="ECO:0000256" key="2">
    <source>
        <dbReference type="SAM" id="Phobius"/>
    </source>
</evidence>
<organism evidence="3 4">
    <name type="scientific">Haloarcula hispanica</name>
    <dbReference type="NCBI Taxonomy" id="51589"/>
    <lineage>
        <taxon>Archaea</taxon>
        <taxon>Methanobacteriati</taxon>
        <taxon>Methanobacteriota</taxon>
        <taxon>Stenosarchaea group</taxon>
        <taxon>Halobacteria</taxon>
        <taxon>Halobacteriales</taxon>
        <taxon>Haloarculaceae</taxon>
        <taxon>Haloarcula</taxon>
    </lineage>
</organism>
<feature type="transmembrane region" description="Helical" evidence="2">
    <location>
        <begin position="127"/>
        <end position="148"/>
    </location>
</feature>
<comment type="caution">
    <text evidence="3">The sequence shown here is derived from an EMBL/GenBank/DDBJ whole genome shotgun (WGS) entry which is preliminary data.</text>
</comment>
<protein>
    <submittedName>
        <fullName evidence="3">DUF2254 domain-containing protein</fullName>
    </submittedName>
</protein>
<feature type="transmembrane region" description="Helical" evidence="2">
    <location>
        <begin position="16"/>
        <end position="38"/>
    </location>
</feature>
<keyword evidence="2" id="KW-0472">Membrane</keyword>
<sequence length="735" mass="83317">MNGFSNHPSPNITDRLYFYAVISLFAGPFIAFGLGVWLIPNPESIDNVRFLLTSIIATQASILAIVFSITILAVQLASNRYSPRIINQLLEDSYLKTILIIFGFSIGLDLALIYFQPSTSPIQTWYLGLIYASIAIAFAAGLHLWSFIRHILIQTTPEGVIDSLAGSVDLEYCLDRLSEANQTERHPLNPFYAVVANSIQSDERMATNHAFRRYIETIEQLLEEIYEGETVDKNNKAVKNLLTQIFGEQMPDLLTRAAIENEKQLISEITACNRQLAETASINSDTVTVSNVYSGFVEILKDQSVSEHSDLTLTVITHSAGLIQNLVYQGEYDYASEILNQLNQDLADISEDGFEHRNHHLIERLAVSLRAVPLLILQNENKNIASDPIISSTHPERRRISGSTHPASDCLEQWHYLNIKTSQILLKSERRYNNYSTDVPCLIWEETTKKAFKMRTNRYGRHCLRTLFELATRNLIEIDDEVVQSGSMVVSIGTQNQKISRWIEHIASVRISVPISDIEEVKNQLDIYQRGTSNTFTSLRGENAKFMYCDPTPVTREDYLSILQFLSQSSKDKNGENIIRATSQSELRNAVKNNLSGVDSMLKSPTDVSLQVTTPFYSNNTTQFGEAFGEDSLLVYDSNLEPVVIKIISSLEESDINRLKNQRDRLEKESKAGSLRMVILCPDSRGEIRDLVKTHNLEFSYFDSTDYIIPRQTTLEEYIVERESFYNSRFVKNTS</sequence>
<evidence type="ECO:0000256" key="1">
    <source>
        <dbReference type="SAM" id="Coils"/>
    </source>
</evidence>
<dbReference type="Proteomes" id="UP000326244">
    <property type="component" value="Unassembled WGS sequence"/>
</dbReference>
<keyword evidence="1" id="KW-0175">Coiled coil</keyword>
<keyword evidence="2" id="KW-0812">Transmembrane</keyword>
<dbReference type="Pfam" id="PF10011">
    <property type="entry name" value="DUF2254"/>
    <property type="match status" value="1"/>
</dbReference>
<feature type="coiled-coil region" evidence="1">
    <location>
        <begin position="649"/>
        <end position="676"/>
    </location>
</feature>
<accession>A0A5J5LMS6</accession>
<dbReference type="AlphaFoldDB" id="A0A5J5LMS6"/>
<reference evidence="3 4" key="1">
    <citation type="submission" date="2018-11" db="EMBL/GenBank/DDBJ databases">
        <title>Genomic analysis of Haloarcula hispanica CBA1121.</title>
        <authorList>
            <person name="Kim Y.B."/>
            <person name="Roh S.W."/>
        </authorList>
    </citation>
    <scope>NUCLEOTIDE SEQUENCE [LARGE SCALE GENOMIC DNA]</scope>
    <source>
        <strain evidence="3 4">CBA1121</strain>
    </source>
</reference>
<feature type="transmembrane region" description="Helical" evidence="2">
    <location>
        <begin position="94"/>
        <end position="115"/>
    </location>
</feature>